<dbReference type="PROSITE" id="PS51155">
    <property type="entry name" value="CHIT_BIND_RR_2"/>
    <property type="match status" value="1"/>
</dbReference>
<dbReference type="EMBL" id="CAJVCH010464953">
    <property type="protein sequence ID" value="CAG7819965.1"/>
    <property type="molecule type" value="Genomic_DNA"/>
</dbReference>
<sequence>MLCTIFCAFIIGATAAQNFQTPYSVDHYATEIRKGYTDEGNGNFRYGYETSNQIQADAEGFIKNPQFAPYDPIQAIYGSYSYYTPDGAFVSVTYTADENGYKPKTHTTRPGQVGYSIRPGLPVKSFASNAPIVRPVVPAPFPRYK</sequence>
<comment type="caution">
    <text evidence="4">The sequence shown here is derived from an EMBL/GenBank/DDBJ whole genome shotgun (WGS) entry which is preliminary data.</text>
</comment>
<protein>
    <submittedName>
        <fullName evidence="4">Uncharacterized protein</fullName>
    </submittedName>
</protein>
<gene>
    <name evidence="4" type="ORF">AFUS01_LOCUS30378</name>
</gene>
<dbReference type="PANTHER" id="PTHR10380">
    <property type="entry name" value="CUTICLE PROTEIN"/>
    <property type="match status" value="1"/>
</dbReference>
<dbReference type="OrthoDB" id="6372059at2759"/>
<reference evidence="4" key="1">
    <citation type="submission" date="2021-06" db="EMBL/GenBank/DDBJ databases">
        <authorList>
            <person name="Hodson N. C."/>
            <person name="Mongue J. A."/>
            <person name="Jaron S. K."/>
        </authorList>
    </citation>
    <scope>NUCLEOTIDE SEQUENCE</scope>
</reference>
<name>A0A8J2KSC2_9HEXA</name>
<organism evidence="4 5">
    <name type="scientific">Allacma fusca</name>
    <dbReference type="NCBI Taxonomy" id="39272"/>
    <lineage>
        <taxon>Eukaryota</taxon>
        <taxon>Metazoa</taxon>
        <taxon>Ecdysozoa</taxon>
        <taxon>Arthropoda</taxon>
        <taxon>Hexapoda</taxon>
        <taxon>Collembola</taxon>
        <taxon>Symphypleona</taxon>
        <taxon>Sminthuridae</taxon>
        <taxon>Allacma</taxon>
    </lineage>
</organism>
<evidence type="ECO:0000313" key="4">
    <source>
        <dbReference type="EMBL" id="CAG7819965.1"/>
    </source>
</evidence>
<dbReference type="GO" id="GO:0008010">
    <property type="term" value="F:structural constituent of chitin-based larval cuticle"/>
    <property type="evidence" value="ECO:0007669"/>
    <property type="project" value="TreeGrafter"/>
</dbReference>
<evidence type="ECO:0000256" key="2">
    <source>
        <dbReference type="PROSITE-ProRule" id="PRU00497"/>
    </source>
</evidence>
<keyword evidence="1 2" id="KW-0193">Cuticle</keyword>
<feature type="chain" id="PRO_5035231475" evidence="3">
    <location>
        <begin position="17"/>
        <end position="145"/>
    </location>
</feature>
<dbReference type="PROSITE" id="PS00233">
    <property type="entry name" value="CHIT_BIND_RR_1"/>
    <property type="match status" value="1"/>
</dbReference>
<accession>A0A8J2KSC2</accession>
<proteinExistence type="predicted"/>
<evidence type="ECO:0000256" key="3">
    <source>
        <dbReference type="SAM" id="SignalP"/>
    </source>
</evidence>
<evidence type="ECO:0000313" key="5">
    <source>
        <dbReference type="Proteomes" id="UP000708208"/>
    </source>
</evidence>
<keyword evidence="5" id="KW-1185">Reference proteome</keyword>
<keyword evidence="3" id="KW-0732">Signal</keyword>
<feature type="signal peptide" evidence="3">
    <location>
        <begin position="1"/>
        <end position="16"/>
    </location>
</feature>
<dbReference type="InterPro" id="IPR031311">
    <property type="entry name" value="CHIT_BIND_RR_consensus"/>
</dbReference>
<dbReference type="InterPro" id="IPR050468">
    <property type="entry name" value="Cuticle_Struct_Prot"/>
</dbReference>
<evidence type="ECO:0000256" key="1">
    <source>
        <dbReference type="ARBA" id="ARBA00022460"/>
    </source>
</evidence>
<dbReference type="AlphaFoldDB" id="A0A8J2KSC2"/>
<dbReference type="Proteomes" id="UP000708208">
    <property type="component" value="Unassembled WGS sequence"/>
</dbReference>
<dbReference type="PANTHER" id="PTHR10380:SF173">
    <property type="entry name" value="CUTICULAR PROTEIN 47EF, ISOFORM C-RELATED"/>
    <property type="match status" value="1"/>
</dbReference>
<dbReference type="GO" id="GO:0062129">
    <property type="term" value="C:chitin-based extracellular matrix"/>
    <property type="evidence" value="ECO:0007669"/>
    <property type="project" value="TreeGrafter"/>
</dbReference>
<dbReference type="InterPro" id="IPR000618">
    <property type="entry name" value="Insect_cuticle"/>
</dbReference>
<dbReference type="Pfam" id="PF00379">
    <property type="entry name" value="Chitin_bind_4"/>
    <property type="match status" value="1"/>
</dbReference>